<gene>
    <name evidence="5" type="ORF">NX773_03000</name>
</gene>
<keyword evidence="3" id="KW-0862">Zinc</keyword>
<dbReference type="RefSeq" id="WP_258854895.1">
    <property type="nucleotide sequence ID" value="NZ_JANUGV010000001.1"/>
</dbReference>
<evidence type="ECO:0000256" key="3">
    <source>
        <dbReference type="ARBA" id="ARBA00022833"/>
    </source>
</evidence>
<keyword evidence="2" id="KW-0479">Metal-binding</keyword>
<dbReference type="InterPro" id="IPR011057">
    <property type="entry name" value="Mss4-like_sf"/>
</dbReference>
<dbReference type="InterPro" id="IPR052355">
    <property type="entry name" value="CENP-V-like"/>
</dbReference>
<dbReference type="Pfam" id="PF04828">
    <property type="entry name" value="GFA"/>
    <property type="match status" value="1"/>
</dbReference>
<accession>A0ABT2BFE6</accession>
<dbReference type="Proteomes" id="UP001205861">
    <property type="component" value="Unassembled WGS sequence"/>
</dbReference>
<evidence type="ECO:0000256" key="1">
    <source>
        <dbReference type="ARBA" id="ARBA00005495"/>
    </source>
</evidence>
<comment type="similarity">
    <text evidence="1">Belongs to the Gfa family.</text>
</comment>
<evidence type="ECO:0000313" key="5">
    <source>
        <dbReference type="EMBL" id="MCS0607132.1"/>
    </source>
</evidence>
<protein>
    <submittedName>
        <fullName evidence="5">GFA family protein</fullName>
    </submittedName>
</protein>
<organism evidence="5 6">
    <name type="scientific">Massilia solisilvae</name>
    <dbReference type="NCBI Taxonomy" id="1811225"/>
    <lineage>
        <taxon>Bacteria</taxon>
        <taxon>Pseudomonadati</taxon>
        <taxon>Pseudomonadota</taxon>
        <taxon>Betaproteobacteria</taxon>
        <taxon>Burkholderiales</taxon>
        <taxon>Oxalobacteraceae</taxon>
        <taxon>Telluria group</taxon>
        <taxon>Massilia</taxon>
    </lineage>
</organism>
<dbReference type="PANTHER" id="PTHR28620:SF1">
    <property type="entry name" value="CENP-V_GFA DOMAIN-CONTAINING PROTEIN"/>
    <property type="match status" value="1"/>
</dbReference>
<name>A0ABT2BFE6_9BURK</name>
<evidence type="ECO:0000313" key="6">
    <source>
        <dbReference type="Proteomes" id="UP001205861"/>
    </source>
</evidence>
<dbReference type="PROSITE" id="PS51891">
    <property type="entry name" value="CENP_V_GFA"/>
    <property type="match status" value="1"/>
</dbReference>
<dbReference type="EMBL" id="JANUGV010000001">
    <property type="protein sequence ID" value="MCS0607132.1"/>
    <property type="molecule type" value="Genomic_DNA"/>
</dbReference>
<proteinExistence type="inferred from homology"/>
<dbReference type="PANTHER" id="PTHR28620">
    <property type="entry name" value="CENTROMERE PROTEIN V"/>
    <property type="match status" value="1"/>
</dbReference>
<evidence type="ECO:0000259" key="4">
    <source>
        <dbReference type="PROSITE" id="PS51891"/>
    </source>
</evidence>
<reference evidence="5 6" key="1">
    <citation type="submission" date="2022-08" db="EMBL/GenBank/DDBJ databases">
        <title>Reclassification of Massilia species as members of the genera Telluria, Duganella, Pseudoduganella, Mokoshia gen. nov. and Zemynaea gen. nov. using orthogonal and non-orthogonal genome-based approaches.</title>
        <authorList>
            <person name="Bowman J.P."/>
        </authorList>
    </citation>
    <scope>NUCLEOTIDE SEQUENCE [LARGE SCALE GENOMIC DNA]</scope>
    <source>
        <strain evidence="5 6">JCM 31607</strain>
    </source>
</reference>
<evidence type="ECO:0000256" key="2">
    <source>
        <dbReference type="ARBA" id="ARBA00022723"/>
    </source>
</evidence>
<comment type="caution">
    <text evidence="5">The sequence shown here is derived from an EMBL/GenBank/DDBJ whole genome shotgun (WGS) entry which is preliminary data.</text>
</comment>
<sequence length="131" mass="14620">MKTYHGSCHCGEVRFTAAIDLGLGTIKCNCSICTKMRWWAAVVAPEAFRLSSTEQLGEYRFLTRRDGHYFCSRCGIHTHSTGESARMGQFVAVAVACLDDATPEELITAPVRWLDGRNDVWEAPPAETRHL</sequence>
<dbReference type="Gene3D" id="2.170.150.70">
    <property type="match status" value="1"/>
</dbReference>
<feature type="domain" description="CENP-V/GFA" evidence="4">
    <location>
        <begin position="4"/>
        <end position="122"/>
    </location>
</feature>
<dbReference type="SUPFAM" id="SSF51316">
    <property type="entry name" value="Mss4-like"/>
    <property type="match status" value="1"/>
</dbReference>
<keyword evidence="6" id="KW-1185">Reference proteome</keyword>
<dbReference type="InterPro" id="IPR006913">
    <property type="entry name" value="CENP-V/GFA"/>
</dbReference>